<accession>A2BV76</accession>
<gene>
    <name evidence="2" type="ordered locus">P9515_04781</name>
</gene>
<sequence>MTGFLYFLGNTLRWPALKPKEFFSLHAYFTIIYLITFTLSKNEVNQSNLVFTLGILAPLLIAIGQGLPINCLDYKTSLMKEIGKES</sequence>
<feature type="transmembrane region" description="Helical" evidence="1">
    <location>
        <begin position="21"/>
        <end position="39"/>
    </location>
</feature>
<organism evidence="2 3">
    <name type="scientific">Prochlorococcus marinus (strain MIT 9515)</name>
    <dbReference type="NCBI Taxonomy" id="167542"/>
    <lineage>
        <taxon>Bacteria</taxon>
        <taxon>Bacillati</taxon>
        <taxon>Cyanobacteriota</taxon>
        <taxon>Cyanophyceae</taxon>
        <taxon>Synechococcales</taxon>
        <taxon>Prochlorococcaceae</taxon>
        <taxon>Prochlorococcus</taxon>
    </lineage>
</organism>
<dbReference type="HOGENOM" id="CLU_2619174_0_0_3"/>
<dbReference type="GeneID" id="60201895"/>
<protein>
    <submittedName>
        <fullName evidence="2">Uncharacterized protein</fullName>
    </submittedName>
</protein>
<evidence type="ECO:0000256" key="1">
    <source>
        <dbReference type="SAM" id="Phobius"/>
    </source>
</evidence>
<keyword evidence="1" id="KW-0812">Transmembrane</keyword>
<proteinExistence type="predicted"/>
<dbReference type="OrthoDB" id="542146at2"/>
<evidence type="ECO:0000313" key="3">
    <source>
        <dbReference type="Proteomes" id="UP000001589"/>
    </source>
</evidence>
<reference evidence="2 3" key="1">
    <citation type="journal article" date="2007" name="PLoS Genet.">
        <title>Patterns and implications of gene gain and loss in the evolution of Prochlorococcus.</title>
        <authorList>
            <person name="Kettler G.C."/>
            <person name="Martiny A.C."/>
            <person name="Huang K."/>
            <person name="Zucker J."/>
            <person name="Coleman M.L."/>
            <person name="Rodrigue S."/>
            <person name="Chen F."/>
            <person name="Lapidus A."/>
            <person name="Ferriera S."/>
            <person name="Johnson J."/>
            <person name="Steglich C."/>
            <person name="Church G.M."/>
            <person name="Richardson P."/>
            <person name="Chisholm S.W."/>
        </authorList>
    </citation>
    <scope>NUCLEOTIDE SEQUENCE [LARGE SCALE GENOMIC DNA]</scope>
    <source>
        <strain evidence="2 3">MIT 9515</strain>
    </source>
</reference>
<dbReference type="RefSeq" id="WP_011819795.1">
    <property type="nucleotide sequence ID" value="NC_008817.1"/>
</dbReference>
<dbReference type="KEGG" id="pmc:P9515_04781"/>
<dbReference type="eggNOG" id="ENOG5030R1U">
    <property type="taxonomic scope" value="Bacteria"/>
</dbReference>
<keyword evidence="1" id="KW-1133">Transmembrane helix</keyword>
<feature type="transmembrane region" description="Helical" evidence="1">
    <location>
        <begin position="51"/>
        <end position="72"/>
    </location>
</feature>
<keyword evidence="1" id="KW-0472">Membrane</keyword>
<evidence type="ECO:0000313" key="2">
    <source>
        <dbReference type="EMBL" id="ABM71687.1"/>
    </source>
</evidence>
<name>A2BV76_PROM5</name>
<dbReference type="AlphaFoldDB" id="A2BV76"/>
<dbReference type="Proteomes" id="UP000001589">
    <property type="component" value="Chromosome"/>
</dbReference>
<dbReference type="EMBL" id="CP000552">
    <property type="protein sequence ID" value="ABM71687.1"/>
    <property type="molecule type" value="Genomic_DNA"/>
</dbReference>